<comment type="caution">
    <text evidence="1">The sequence shown here is derived from an EMBL/GenBank/DDBJ whole genome shotgun (WGS) entry which is preliminary data.</text>
</comment>
<dbReference type="GO" id="GO:0006310">
    <property type="term" value="P:DNA recombination"/>
    <property type="evidence" value="ECO:0007669"/>
    <property type="project" value="InterPro"/>
</dbReference>
<keyword evidence="2" id="KW-1185">Reference proteome</keyword>
<dbReference type="GO" id="GO:0000287">
    <property type="term" value="F:magnesium ion binding"/>
    <property type="evidence" value="ECO:0007669"/>
    <property type="project" value="InterPro"/>
</dbReference>
<dbReference type="Proteomes" id="UP000005856">
    <property type="component" value="Unassembled WGS sequence"/>
</dbReference>
<protein>
    <submittedName>
        <fullName evidence="1">Uncharacterized protein</fullName>
    </submittedName>
</protein>
<dbReference type="OrthoDB" id="6367660at2"/>
<reference evidence="1 2" key="1">
    <citation type="submission" date="2007-06" db="EMBL/GenBank/DDBJ databases">
        <authorList>
            <person name="Green D."/>
            <person name="Ferriera S."/>
            <person name="Johnson J."/>
            <person name="Kravitz S."/>
            <person name="Beeson K."/>
            <person name="Sutton G."/>
            <person name="Rogers Y.-H."/>
            <person name="Friedman R."/>
            <person name="Frazier M."/>
            <person name="Venter J.C."/>
        </authorList>
    </citation>
    <scope>NUCLEOTIDE SEQUENCE [LARGE SCALE GENOMIC DNA]</scope>
    <source>
        <strain evidence="1 2">DG893</strain>
    </source>
</reference>
<organism evidence="1 2">
    <name type="scientific">Marinobacter algicola DG893</name>
    <dbReference type="NCBI Taxonomy" id="443152"/>
    <lineage>
        <taxon>Bacteria</taxon>
        <taxon>Pseudomonadati</taxon>
        <taxon>Pseudomonadota</taxon>
        <taxon>Gammaproteobacteria</taxon>
        <taxon>Pseudomonadales</taxon>
        <taxon>Marinobacteraceae</taxon>
        <taxon>Marinobacter</taxon>
    </lineage>
</organism>
<dbReference type="SUPFAM" id="SSF103084">
    <property type="entry name" value="Holliday junction resolvase RusA"/>
    <property type="match status" value="1"/>
</dbReference>
<name>A6F0M3_9GAMM</name>
<dbReference type="GO" id="GO:0006281">
    <property type="term" value="P:DNA repair"/>
    <property type="evidence" value="ECO:0007669"/>
    <property type="project" value="InterPro"/>
</dbReference>
<dbReference type="STRING" id="443152.MDG893_20729"/>
<dbReference type="EMBL" id="ABCP01000013">
    <property type="protein sequence ID" value="EDM47784.1"/>
    <property type="molecule type" value="Genomic_DNA"/>
</dbReference>
<evidence type="ECO:0000313" key="2">
    <source>
        <dbReference type="Proteomes" id="UP000005856"/>
    </source>
</evidence>
<dbReference type="eggNOG" id="COG4570">
    <property type="taxonomic scope" value="Bacteria"/>
</dbReference>
<gene>
    <name evidence="1" type="ORF">MDG893_20729</name>
</gene>
<dbReference type="RefSeq" id="WP_007153819.1">
    <property type="nucleotide sequence ID" value="NZ_ABCP01000013.1"/>
</dbReference>
<dbReference type="Gene3D" id="3.30.1330.70">
    <property type="entry name" value="Holliday junction resolvase RusA"/>
    <property type="match status" value="1"/>
</dbReference>
<evidence type="ECO:0000313" key="1">
    <source>
        <dbReference type="EMBL" id="EDM47784.1"/>
    </source>
</evidence>
<accession>A6F0M3</accession>
<dbReference type="InterPro" id="IPR036614">
    <property type="entry name" value="RusA-like_sf"/>
</dbReference>
<sequence length="141" mass="15736">MPEPEKLEILLPWPLPALNPNSRGHWSKKARAADMYRYTCKLASIEAIQKSGHDTGALQDLVKAGGDIHVFLDFYPPNRRARDDDNIIAAFKSGRDGLADALNIDDRHFRTHPFLHRDEVVHMGQVRVVVTSKAPDIGSAS</sequence>
<dbReference type="AlphaFoldDB" id="A6F0M3"/>
<proteinExistence type="predicted"/>